<dbReference type="Gene3D" id="3.30.50.20">
    <property type="entry name" value="prophage-derive protein ybcO"/>
    <property type="match status" value="1"/>
</dbReference>
<gene>
    <name evidence="2" type="ORF">ATL17_1623</name>
</gene>
<protein>
    <submittedName>
        <fullName evidence="2">Uncharacterized protein DUF1364</fullName>
    </submittedName>
</protein>
<dbReference type="InterPro" id="IPR010774">
    <property type="entry name" value="YbcO"/>
</dbReference>
<keyword evidence="3" id="KW-1185">Reference proteome</keyword>
<evidence type="ECO:0000313" key="2">
    <source>
        <dbReference type="EMBL" id="TDQ63616.1"/>
    </source>
</evidence>
<dbReference type="RefSeq" id="WP_133573133.1">
    <property type="nucleotide sequence ID" value="NZ_SNYR01000002.1"/>
</dbReference>
<organism evidence="2 3">
    <name type="scientific">Maritalea mobilis</name>
    <dbReference type="NCBI Taxonomy" id="483324"/>
    <lineage>
        <taxon>Bacteria</taxon>
        <taxon>Pseudomonadati</taxon>
        <taxon>Pseudomonadota</taxon>
        <taxon>Alphaproteobacteria</taxon>
        <taxon>Hyphomicrobiales</taxon>
        <taxon>Devosiaceae</taxon>
        <taxon>Maritalea</taxon>
    </lineage>
</organism>
<accession>A0A4R6VN46</accession>
<comment type="caution">
    <text evidence="2">The sequence shown here is derived from an EMBL/GenBank/DDBJ whole genome shotgun (WGS) entry which is preliminary data.</text>
</comment>
<evidence type="ECO:0000313" key="3">
    <source>
        <dbReference type="Proteomes" id="UP000295391"/>
    </source>
</evidence>
<name>A0A4R6VN46_9HYPH</name>
<dbReference type="Proteomes" id="UP000295391">
    <property type="component" value="Unassembled WGS sequence"/>
</dbReference>
<feature type="compositionally biased region" description="Basic residues" evidence="1">
    <location>
        <begin position="104"/>
        <end position="114"/>
    </location>
</feature>
<sequence>MIHSKKYTDAARGQPCTLQIPGICNGDWSTTVAAHIRDEFKGTGNKASDISILDACHSCHAKFDGQLGEPLSRDEWLFYALRGIQRTLENRFAQGILFVPADPKKRKSGKKVRSGKPIQSRGFPKAKRKMNDPFFDNSRDVND</sequence>
<reference evidence="2 3" key="1">
    <citation type="submission" date="2019-03" db="EMBL/GenBank/DDBJ databases">
        <title>Genomic Encyclopedia of Type Strains, Phase III (KMG-III): the genomes of soil and plant-associated and newly described type strains.</title>
        <authorList>
            <person name="Whitman W."/>
        </authorList>
    </citation>
    <scope>NUCLEOTIDE SEQUENCE [LARGE SCALE GENOMIC DNA]</scope>
    <source>
        <strain evidence="2 3">CGMCC 1.7002</strain>
    </source>
</reference>
<proteinExistence type="predicted"/>
<feature type="region of interest" description="Disordered" evidence="1">
    <location>
        <begin position="103"/>
        <end position="143"/>
    </location>
</feature>
<dbReference type="OrthoDB" id="7068425at2"/>
<evidence type="ECO:0000256" key="1">
    <source>
        <dbReference type="SAM" id="MobiDB-lite"/>
    </source>
</evidence>
<dbReference type="AlphaFoldDB" id="A0A4R6VN46"/>
<dbReference type="Pfam" id="PF07102">
    <property type="entry name" value="YbcO"/>
    <property type="match status" value="1"/>
</dbReference>
<dbReference type="EMBL" id="SNYR01000002">
    <property type="protein sequence ID" value="TDQ63616.1"/>
    <property type="molecule type" value="Genomic_DNA"/>
</dbReference>